<keyword evidence="3" id="KW-1185">Reference proteome</keyword>
<proteinExistence type="predicted"/>
<feature type="domain" description="MOSC" evidence="1">
    <location>
        <begin position="211"/>
        <end position="318"/>
    </location>
</feature>
<evidence type="ECO:0000259" key="1">
    <source>
        <dbReference type="PROSITE" id="PS51340"/>
    </source>
</evidence>
<evidence type="ECO:0000313" key="3">
    <source>
        <dbReference type="Proteomes" id="UP000630528"/>
    </source>
</evidence>
<protein>
    <submittedName>
        <fullName evidence="2">MCE family protein</fullName>
    </submittedName>
</protein>
<dbReference type="Proteomes" id="UP000630528">
    <property type="component" value="Unassembled WGS sequence"/>
</dbReference>
<name>A0A934WLE3_9BURK</name>
<comment type="caution">
    <text evidence="2">The sequence shown here is derived from an EMBL/GenBank/DDBJ whole genome shotgun (WGS) entry which is preliminary data.</text>
</comment>
<dbReference type="RefSeq" id="WP_201166672.1">
    <property type="nucleotide sequence ID" value="NZ_JAEPWM010000001.1"/>
</dbReference>
<dbReference type="GO" id="GO:0003824">
    <property type="term" value="F:catalytic activity"/>
    <property type="evidence" value="ECO:0007669"/>
    <property type="project" value="InterPro"/>
</dbReference>
<reference evidence="2" key="1">
    <citation type="journal article" date="2012" name="J. Microbiol. Biotechnol.">
        <title>Ramlibacter ginsenosidimutans sp. nov., with ginsenoside-converting activity.</title>
        <authorList>
            <person name="Wang L."/>
            <person name="An D.S."/>
            <person name="Kim S.G."/>
            <person name="Jin F.X."/>
            <person name="Kim S.C."/>
            <person name="Lee S.T."/>
            <person name="Im W.T."/>
        </authorList>
    </citation>
    <scope>NUCLEOTIDE SEQUENCE</scope>
    <source>
        <strain evidence="2">KACC 17527</strain>
    </source>
</reference>
<dbReference type="Pfam" id="PF02470">
    <property type="entry name" value="MlaD"/>
    <property type="match status" value="1"/>
</dbReference>
<evidence type="ECO:0000313" key="2">
    <source>
        <dbReference type="EMBL" id="MBK6005328.1"/>
    </source>
</evidence>
<dbReference type="InterPro" id="IPR005302">
    <property type="entry name" value="MoCF_Sase_C"/>
</dbReference>
<reference evidence="2" key="2">
    <citation type="submission" date="2021-01" db="EMBL/GenBank/DDBJ databases">
        <authorList>
            <person name="Kang M."/>
        </authorList>
    </citation>
    <scope>NUCLEOTIDE SEQUENCE</scope>
    <source>
        <strain evidence="2">KACC 17527</strain>
    </source>
</reference>
<dbReference type="PANTHER" id="PTHR36698">
    <property type="entry name" value="BLL5892 PROTEIN"/>
    <property type="match status" value="1"/>
</dbReference>
<accession>A0A934WLE3</accession>
<dbReference type="AlphaFoldDB" id="A0A934WLE3"/>
<sequence length="318" mass="33840">MNASAETRARWLFAGVLLLVALGLAGWLVADRVRYRTYELRTTDAVSGLIPGAPVEFHGVEVGKVRSVELLQPRLVRVLVQVGRNVPVSSATVATITGRGLATRGFTGYVVVSLEDSGSAGQPLARAPDSDYPLLASAPASNVNLDTTMHALNETVQSVTGLLQSTLDPPTVAAMKESLASLEKVTRTLSANNDRLQAIIANTERASQQVQPLLQSSNEAARTLQGELLPRLQDSVVRIDRLAASSEQASMRIEPLLLASQDTVRVLQTQILPQAQHTLTRLDQLSTSLGETAGRVRRNPALLVRGGAPEAPGPGESP</sequence>
<dbReference type="GO" id="GO:0030170">
    <property type="term" value="F:pyridoxal phosphate binding"/>
    <property type="evidence" value="ECO:0007669"/>
    <property type="project" value="InterPro"/>
</dbReference>
<dbReference type="PANTHER" id="PTHR36698:SF2">
    <property type="entry name" value="MCE_MLAD DOMAIN-CONTAINING PROTEIN"/>
    <property type="match status" value="1"/>
</dbReference>
<dbReference type="PROSITE" id="PS51340">
    <property type="entry name" value="MOSC"/>
    <property type="match status" value="1"/>
</dbReference>
<dbReference type="EMBL" id="JAEPWM010000001">
    <property type="protein sequence ID" value="MBK6005328.1"/>
    <property type="molecule type" value="Genomic_DNA"/>
</dbReference>
<dbReference type="InterPro" id="IPR003399">
    <property type="entry name" value="Mce/MlaD"/>
</dbReference>
<organism evidence="2 3">
    <name type="scientific">Ramlibacter ginsenosidimutans</name>
    <dbReference type="NCBI Taxonomy" id="502333"/>
    <lineage>
        <taxon>Bacteria</taxon>
        <taxon>Pseudomonadati</taxon>
        <taxon>Pseudomonadota</taxon>
        <taxon>Betaproteobacteria</taxon>
        <taxon>Burkholderiales</taxon>
        <taxon>Comamonadaceae</taxon>
        <taxon>Ramlibacter</taxon>
    </lineage>
</organism>
<dbReference type="GO" id="GO:0030151">
    <property type="term" value="F:molybdenum ion binding"/>
    <property type="evidence" value="ECO:0007669"/>
    <property type="project" value="InterPro"/>
</dbReference>
<gene>
    <name evidence="2" type="ORF">JJB11_04415</name>
</gene>